<proteinExistence type="predicted"/>
<protein>
    <submittedName>
        <fullName evidence="1">Uncharacterized protein</fullName>
    </submittedName>
</protein>
<gene>
    <name evidence="1" type="ORF">MGSAQ_002805</name>
</gene>
<name>A0A1B6NQI0_9ZZZZ</name>
<reference evidence="1" key="1">
    <citation type="submission" date="2013-11" db="EMBL/GenBank/DDBJ databases">
        <title>Microbial diversity, functional groups and degradation webs in Northern and Southern Mediterranean and Red Sea marine crude oil polluted sites.</title>
        <authorList>
            <person name="Daffonchio D."/>
            <person name="Mapelli F."/>
            <person name="Ferrer M."/>
            <person name="Richter M."/>
            <person name="Cherif A."/>
            <person name="Malkawi H.I."/>
            <person name="Yakimov M.M."/>
            <person name="Abdel-Fattah Y.R."/>
            <person name="Blaghen M."/>
            <person name="Golyshin P.N."/>
            <person name="Kalogerakis N."/>
            <person name="Boon N."/>
            <person name="Magagnini M."/>
            <person name="Fava F."/>
        </authorList>
    </citation>
    <scope>NUCLEOTIDE SEQUENCE</scope>
</reference>
<organism evidence="1">
    <name type="scientific">marine sediment metagenome</name>
    <dbReference type="NCBI Taxonomy" id="412755"/>
    <lineage>
        <taxon>unclassified sequences</taxon>
        <taxon>metagenomes</taxon>
        <taxon>ecological metagenomes</taxon>
    </lineage>
</organism>
<dbReference type="EMBL" id="AYSL01001626">
    <property type="protein sequence ID" value="KTF05699.1"/>
    <property type="molecule type" value="Genomic_DNA"/>
</dbReference>
<sequence length="39" mass="4176">MVIIATLSSPCTCWVIPMPQVQMVAELSATSLARLTISI</sequence>
<comment type="caution">
    <text evidence="1">The sequence shown here is derived from an EMBL/GenBank/DDBJ whole genome shotgun (WGS) entry which is preliminary data.</text>
</comment>
<dbReference type="AlphaFoldDB" id="A0A1B6NQI0"/>
<accession>A0A1B6NQI0</accession>
<evidence type="ECO:0000313" key="1">
    <source>
        <dbReference type="EMBL" id="KTF05699.1"/>
    </source>
</evidence>